<dbReference type="Proteomes" id="UP000184300">
    <property type="component" value="Unassembled WGS sequence"/>
</dbReference>
<protein>
    <recommendedName>
        <fullName evidence="3">Aminoglycoside phosphotransferase domain-containing protein</fullName>
    </recommendedName>
</protein>
<dbReference type="OrthoDB" id="8300194at2759"/>
<dbReference type="AlphaFoldDB" id="A0A1L9VX40"/>
<gene>
    <name evidence="1" type="ORF">ASPGLDRAFT_42052</name>
</gene>
<keyword evidence="2" id="KW-1185">Reference proteome</keyword>
<name>A0A1L9VX40_ASPGL</name>
<dbReference type="VEuPathDB" id="FungiDB:ASPGLDRAFT_42052"/>
<proteinExistence type="predicted"/>
<evidence type="ECO:0000313" key="1">
    <source>
        <dbReference type="EMBL" id="OJJ88480.1"/>
    </source>
</evidence>
<dbReference type="RefSeq" id="XP_022405156.1">
    <property type="nucleotide sequence ID" value="XM_022545538.1"/>
</dbReference>
<reference evidence="2" key="1">
    <citation type="journal article" date="2017" name="Genome Biol.">
        <title>Comparative genomics reveals high biological diversity and specific adaptations in the industrially and medically important fungal genus Aspergillus.</title>
        <authorList>
            <person name="de Vries R.P."/>
            <person name="Riley R."/>
            <person name="Wiebenga A."/>
            <person name="Aguilar-Osorio G."/>
            <person name="Amillis S."/>
            <person name="Uchima C.A."/>
            <person name="Anderluh G."/>
            <person name="Asadollahi M."/>
            <person name="Askin M."/>
            <person name="Barry K."/>
            <person name="Battaglia E."/>
            <person name="Bayram O."/>
            <person name="Benocci T."/>
            <person name="Braus-Stromeyer S.A."/>
            <person name="Caldana C."/>
            <person name="Canovas D."/>
            <person name="Cerqueira G.C."/>
            <person name="Chen F."/>
            <person name="Chen W."/>
            <person name="Choi C."/>
            <person name="Clum A."/>
            <person name="Dos Santos R.A."/>
            <person name="Damasio A.R."/>
            <person name="Diallinas G."/>
            <person name="Emri T."/>
            <person name="Fekete E."/>
            <person name="Flipphi M."/>
            <person name="Freyberg S."/>
            <person name="Gallo A."/>
            <person name="Gournas C."/>
            <person name="Habgood R."/>
            <person name="Hainaut M."/>
            <person name="Harispe M.L."/>
            <person name="Henrissat B."/>
            <person name="Hilden K.S."/>
            <person name="Hope R."/>
            <person name="Hossain A."/>
            <person name="Karabika E."/>
            <person name="Karaffa L."/>
            <person name="Karanyi Z."/>
            <person name="Krasevec N."/>
            <person name="Kuo A."/>
            <person name="Kusch H."/>
            <person name="LaButti K."/>
            <person name="Lagendijk E.L."/>
            <person name="Lapidus A."/>
            <person name="Levasseur A."/>
            <person name="Lindquist E."/>
            <person name="Lipzen A."/>
            <person name="Logrieco A.F."/>
            <person name="MacCabe A."/>
            <person name="Maekelae M.R."/>
            <person name="Malavazi I."/>
            <person name="Melin P."/>
            <person name="Meyer V."/>
            <person name="Mielnichuk N."/>
            <person name="Miskei M."/>
            <person name="Molnar A.P."/>
            <person name="Mule G."/>
            <person name="Ngan C.Y."/>
            <person name="Orejas M."/>
            <person name="Orosz E."/>
            <person name="Ouedraogo J.P."/>
            <person name="Overkamp K.M."/>
            <person name="Park H.-S."/>
            <person name="Perrone G."/>
            <person name="Piumi F."/>
            <person name="Punt P.J."/>
            <person name="Ram A.F."/>
            <person name="Ramon A."/>
            <person name="Rauscher S."/>
            <person name="Record E."/>
            <person name="Riano-Pachon D.M."/>
            <person name="Robert V."/>
            <person name="Roehrig J."/>
            <person name="Ruller R."/>
            <person name="Salamov A."/>
            <person name="Salih N.S."/>
            <person name="Samson R.A."/>
            <person name="Sandor E."/>
            <person name="Sanguinetti M."/>
            <person name="Schuetze T."/>
            <person name="Sepcic K."/>
            <person name="Shelest E."/>
            <person name="Sherlock G."/>
            <person name="Sophianopoulou V."/>
            <person name="Squina F.M."/>
            <person name="Sun H."/>
            <person name="Susca A."/>
            <person name="Todd R.B."/>
            <person name="Tsang A."/>
            <person name="Unkles S.E."/>
            <person name="van de Wiele N."/>
            <person name="van Rossen-Uffink D."/>
            <person name="Oliveira J.V."/>
            <person name="Vesth T.C."/>
            <person name="Visser J."/>
            <person name="Yu J.-H."/>
            <person name="Zhou M."/>
            <person name="Andersen M.R."/>
            <person name="Archer D.B."/>
            <person name="Baker S.E."/>
            <person name="Benoit I."/>
            <person name="Brakhage A.A."/>
            <person name="Braus G.H."/>
            <person name="Fischer R."/>
            <person name="Frisvad J.C."/>
            <person name="Goldman G.H."/>
            <person name="Houbraken J."/>
            <person name="Oakley B."/>
            <person name="Pocsi I."/>
            <person name="Scazzocchio C."/>
            <person name="Seiboth B."/>
            <person name="vanKuyk P.A."/>
            <person name="Wortman J."/>
            <person name="Dyer P.S."/>
            <person name="Grigoriev I.V."/>
        </authorList>
    </citation>
    <scope>NUCLEOTIDE SEQUENCE [LARGE SCALE GENOMIC DNA]</scope>
    <source>
        <strain evidence="2">CBS 516.65</strain>
    </source>
</reference>
<evidence type="ECO:0008006" key="3">
    <source>
        <dbReference type="Google" id="ProtNLM"/>
    </source>
</evidence>
<sequence length="60" mass="6885">MGKAEALCLIRKRISVPLPQIFNAYMIEDIGFILMEKVPGIPLEKCWEDLPRDAKRSIVQ</sequence>
<dbReference type="GeneID" id="34461799"/>
<dbReference type="STRING" id="1160497.A0A1L9VX40"/>
<organism evidence="1 2">
    <name type="scientific">Aspergillus glaucus CBS 516.65</name>
    <dbReference type="NCBI Taxonomy" id="1160497"/>
    <lineage>
        <taxon>Eukaryota</taxon>
        <taxon>Fungi</taxon>
        <taxon>Dikarya</taxon>
        <taxon>Ascomycota</taxon>
        <taxon>Pezizomycotina</taxon>
        <taxon>Eurotiomycetes</taxon>
        <taxon>Eurotiomycetidae</taxon>
        <taxon>Eurotiales</taxon>
        <taxon>Aspergillaceae</taxon>
        <taxon>Aspergillus</taxon>
        <taxon>Aspergillus subgen. Aspergillus</taxon>
    </lineage>
</organism>
<evidence type="ECO:0000313" key="2">
    <source>
        <dbReference type="Proteomes" id="UP000184300"/>
    </source>
</evidence>
<accession>A0A1L9VX40</accession>
<dbReference type="EMBL" id="KV878889">
    <property type="protein sequence ID" value="OJJ88480.1"/>
    <property type="molecule type" value="Genomic_DNA"/>
</dbReference>